<organism evidence="2 3">
    <name type="scientific">Astrephomene gubernaculifera</name>
    <dbReference type="NCBI Taxonomy" id="47775"/>
    <lineage>
        <taxon>Eukaryota</taxon>
        <taxon>Viridiplantae</taxon>
        <taxon>Chlorophyta</taxon>
        <taxon>core chlorophytes</taxon>
        <taxon>Chlorophyceae</taxon>
        <taxon>CS clade</taxon>
        <taxon>Chlamydomonadales</taxon>
        <taxon>Astrephomenaceae</taxon>
        <taxon>Astrephomene</taxon>
    </lineage>
</organism>
<evidence type="ECO:0000256" key="1">
    <source>
        <dbReference type="SAM" id="MobiDB-lite"/>
    </source>
</evidence>
<proteinExistence type="predicted"/>
<feature type="compositionally biased region" description="Gly residues" evidence="1">
    <location>
        <begin position="263"/>
        <end position="274"/>
    </location>
</feature>
<reference evidence="2 3" key="1">
    <citation type="journal article" date="2021" name="Sci. Rep.">
        <title>Genome sequencing of the multicellular alga Astrephomene provides insights into convergent evolution of germ-soma differentiation.</title>
        <authorList>
            <person name="Yamashita S."/>
            <person name="Yamamoto K."/>
            <person name="Matsuzaki R."/>
            <person name="Suzuki S."/>
            <person name="Yamaguchi H."/>
            <person name="Hirooka S."/>
            <person name="Minakuchi Y."/>
            <person name="Miyagishima S."/>
            <person name="Kawachi M."/>
            <person name="Toyoda A."/>
            <person name="Nozaki H."/>
        </authorList>
    </citation>
    <scope>NUCLEOTIDE SEQUENCE [LARGE SCALE GENOMIC DNA]</scope>
    <source>
        <strain evidence="2 3">NIES-4017</strain>
    </source>
</reference>
<dbReference type="AlphaFoldDB" id="A0AAD3HS28"/>
<protein>
    <submittedName>
        <fullName evidence="2">Uncharacterized protein</fullName>
    </submittedName>
</protein>
<accession>A0AAD3HS28</accession>
<evidence type="ECO:0000313" key="3">
    <source>
        <dbReference type="Proteomes" id="UP001054857"/>
    </source>
</evidence>
<comment type="caution">
    <text evidence="2">The sequence shown here is derived from an EMBL/GenBank/DDBJ whole genome shotgun (WGS) entry which is preliminary data.</text>
</comment>
<evidence type="ECO:0000313" key="2">
    <source>
        <dbReference type="EMBL" id="GFR51078.1"/>
    </source>
</evidence>
<gene>
    <name evidence="2" type="ORF">Agub_g13404</name>
</gene>
<sequence>MKYIQSPLPYLVSLRAHFRFIGPVAAFARHQLGETSKRFCRTQKPEAGRSQLHALARASYSTRQDKAGRTSAVGTDCLPPGARPGDPWLLEHVRILLQYTHSVPPGAHASSAVAISLLGWSHLPDPDKILWRRVKRKLGIVRNLLSHGRDPLDDSRGLRQPDRYHWRRWLALVFQRLPNCEGTMPEVAALVEADPEIAPHLDKANPNPRFTSMPRWRSNMANRFYSLPEIINTGKKRDGCYVYRWDEEIARRVREGEASGEGLTAGDGGARQQK</sequence>
<dbReference type="EMBL" id="BMAR01000045">
    <property type="protein sequence ID" value="GFR51078.1"/>
    <property type="molecule type" value="Genomic_DNA"/>
</dbReference>
<dbReference type="Proteomes" id="UP001054857">
    <property type="component" value="Unassembled WGS sequence"/>
</dbReference>
<feature type="region of interest" description="Disordered" evidence="1">
    <location>
        <begin position="255"/>
        <end position="274"/>
    </location>
</feature>
<name>A0AAD3HS28_9CHLO</name>
<keyword evidence="3" id="KW-1185">Reference proteome</keyword>